<dbReference type="EMBL" id="PKPP01003651">
    <property type="protein sequence ID" value="PWA68360.1"/>
    <property type="molecule type" value="Genomic_DNA"/>
</dbReference>
<feature type="transmembrane region" description="Helical" evidence="2">
    <location>
        <begin position="31"/>
        <end position="53"/>
    </location>
</feature>
<dbReference type="Pfam" id="PF01764">
    <property type="entry name" value="Lipase_3"/>
    <property type="match status" value="1"/>
</dbReference>
<dbReference type="OrthoDB" id="438440at2759"/>
<comment type="caution">
    <text evidence="5">The sequence shown here is derived from an EMBL/GenBank/DDBJ whole genome shotgun (WGS) entry which is preliminary data.</text>
</comment>
<dbReference type="GO" id="GO:0016787">
    <property type="term" value="F:hydrolase activity"/>
    <property type="evidence" value="ECO:0007669"/>
    <property type="project" value="UniProtKB-KW"/>
</dbReference>
<proteinExistence type="predicted"/>
<dbReference type="Proteomes" id="UP000245207">
    <property type="component" value="Unassembled WGS sequence"/>
</dbReference>
<dbReference type="InterPro" id="IPR055782">
    <property type="entry name" value="DUF7358"/>
</dbReference>
<dbReference type="InterPro" id="IPR002921">
    <property type="entry name" value="Fungal_lipase-type"/>
</dbReference>
<dbReference type="Pfam" id="PF24057">
    <property type="entry name" value="DUF7358"/>
    <property type="match status" value="2"/>
</dbReference>
<feature type="domain" description="Fungal lipase-type" evidence="3">
    <location>
        <begin position="350"/>
        <end position="519"/>
    </location>
</feature>
<dbReference type="AlphaFoldDB" id="A0A2U1N4C0"/>
<feature type="domain" description="DUF7358" evidence="4">
    <location>
        <begin position="23"/>
        <end position="86"/>
    </location>
</feature>
<evidence type="ECO:0000256" key="1">
    <source>
        <dbReference type="ARBA" id="ARBA00022801"/>
    </source>
</evidence>
<dbReference type="PANTHER" id="PTHR47030:SF2">
    <property type="entry name" value="LIPASE CLASS 3 FAMILY PROTEIN"/>
    <property type="match status" value="1"/>
</dbReference>
<reference evidence="5 6" key="1">
    <citation type="journal article" date="2018" name="Mol. Plant">
        <title>The genome of Artemisia annua provides insight into the evolution of Asteraceae family and artemisinin biosynthesis.</title>
        <authorList>
            <person name="Shen Q."/>
            <person name="Zhang L."/>
            <person name="Liao Z."/>
            <person name="Wang S."/>
            <person name="Yan T."/>
            <person name="Shi P."/>
            <person name="Liu M."/>
            <person name="Fu X."/>
            <person name="Pan Q."/>
            <person name="Wang Y."/>
            <person name="Lv Z."/>
            <person name="Lu X."/>
            <person name="Zhang F."/>
            <person name="Jiang W."/>
            <person name="Ma Y."/>
            <person name="Chen M."/>
            <person name="Hao X."/>
            <person name="Li L."/>
            <person name="Tang Y."/>
            <person name="Lv G."/>
            <person name="Zhou Y."/>
            <person name="Sun X."/>
            <person name="Brodelius P.E."/>
            <person name="Rose J.K.C."/>
            <person name="Tang K."/>
        </authorList>
    </citation>
    <scope>NUCLEOTIDE SEQUENCE [LARGE SCALE GENOMIC DNA]</scope>
    <source>
        <strain evidence="6">cv. Huhao1</strain>
        <tissue evidence="5">Leaf</tissue>
    </source>
</reference>
<evidence type="ECO:0000256" key="2">
    <source>
        <dbReference type="SAM" id="Phobius"/>
    </source>
</evidence>
<evidence type="ECO:0000313" key="5">
    <source>
        <dbReference type="EMBL" id="PWA68360.1"/>
    </source>
</evidence>
<name>A0A2U1N4C0_ARTAN</name>
<sequence length="792" mass="89039">MEQHSKTKPTCTTTQQAKPFNPYSNCVFGDVFPFVVILLVSCLRMSTMIPIAFAQRATALTIINTPTETQAVGTLIRHHQRTCYKWPRILIIIVFAALLSNNTTWLHSIVLVFVIMACLVTAVQCFSGSDVLRWRSFYSNENKVWNRHYREVFDHGIREALCCLGRVKYLTVLDEDEVFSVAQLLGDLVSYRASGKGHLELLAGLALLRRESLMPKVQEETVEAPTELIQGAIDFHPFAEAAYTGPLLDVGRNPLFFLCAWLHRQGVLCPWTRKSCFFNFPHHLTGKSLKLPISFRLPVLKGDNWWRGHARAFLKYVNLPAEALRQGRVCQTRCEAAYFVVVIHHIKCVVICVRGTETPEDLLTDGLSRECMLATKDFDGLIHDNLIPPGSTHYGHSGIVEAARGLYEQIDGNPKNKDISDLKNSDCPNESHFTSTTQDVDTEFQEGGLLTSLLGAGCECEGYDLRVVGHSLGGAIAAMLGLKLYGRYPRLHVYSYGPLPCVDSVLANACSGFITSIVYDTEFSSRLSVASIIRLQTSAMMALSNDADADSAIMQKVARRFLSVSTFLWTKPQEKSPTSASGSSSLPLMRENKHCHEDEHLHVLAVRIQEPREDFNLWHDMHMYDSSDDGNDSSYRLSNNFDQSRDSVSSHASFVSQFMEAMPSQKDESSENSKEMFLPGIVIHIVPEKKNVDIPLYKKWGTSDAQCGYEAYVANREAFKDMTVSPSMFIDHLPWRCSYALKRILEKRKLQHEVDGHLTGSMCEKQLVTGKVYLSDLLDQNYVKAQEIMASW</sequence>
<evidence type="ECO:0000259" key="4">
    <source>
        <dbReference type="Pfam" id="PF24057"/>
    </source>
</evidence>
<keyword evidence="2" id="KW-1133">Transmembrane helix</keyword>
<dbReference type="GO" id="GO:0006629">
    <property type="term" value="P:lipid metabolic process"/>
    <property type="evidence" value="ECO:0007669"/>
    <property type="project" value="InterPro"/>
</dbReference>
<dbReference type="CDD" id="cd00519">
    <property type="entry name" value="Lipase_3"/>
    <property type="match status" value="1"/>
</dbReference>
<dbReference type="InterPro" id="IPR029058">
    <property type="entry name" value="AB_hydrolase_fold"/>
</dbReference>
<keyword evidence="2" id="KW-0472">Membrane</keyword>
<organism evidence="5 6">
    <name type="scientific">Artemisia annua</name>
    <name type="common">Sweet wormwood</name>
    <dbReference type="NCBI Taxonomy" id="35608"/>
    <lineage>
        <taxon>Eukaryota</taxon>
        <taxon>Viridiplantae</taxon>
        <taxon>Streptophyta</taxon>
        <taxon>Embryophyta</taxon>
        <taxon>Tracheophyta</taxon>
        <taxon>Spermatophyta</taxon>
        <taxon>Magnoliopsida</taxon>
        <taxon>eudicotyledons</taxon>
        <taxon>Gunneridae</taxon>
        <taxon>Pentapetalae</taxon>
        <taxon>asterids</taxon>
        <taxon>campanulids</taxon>
        <taxon>Asterales</taxon>
        <taxon>Asteraceae</taxon>
        <taxon>Asteroideae</taxon>
        <taxon>Anthemideae</taxon>
        <taxon>Artemisiinae</taxon>
        <taxon>Artemisia</taxon>
    </lineage>
</organism>
<dbReference type="PANTHER" id="PTHR47030">
    <property type="entry name" value="LIPASE CLASS 3 FAMILY PROTEIN"/>
    <property type="match status" value="1"/>
</dbReference>
<feature type="domain" description="DUF7358" evidence="4">
    <location>
        <begin position="100"/>
        <end position="191"/>
    </location>
</feature>
<keyword evidence="2" id="KW-0812">Transmembrane</keyword>
<accession>A0A2U1N4C0</accession>
<keyword evidence="1" id="KW-0378">Hydrolase</keyword>
<evidence type="ECO:0000313" key="6">
    <source>
        <dbReference type="Proteomes" id="UP000245207"/>
    </source>
</evidence>
<keyword evidence="6" id="KW-1185">Reference proteome</keyword>
<dbReference type="SUPFAM" id="SSF53474">
    <property type="entry name" value="alpha/beta-Hydrolases"/>
    <property type="match status" value="1"/>
</dbReference>
<dbReference type="Gene3D" id="3.40.50.1820">
    <property type="entry name" value="alpha/beta hydrolase"/>
    <property type="match status" value="1"/>
</dbReference>
<gene>
    <name evidence="5" type="ORF">CTI12_AA305230</name>
</gene>
<protein>
    <submittedName>
        <fullName evidence="5">Lipase, class 3</fullName>
    </submittedName>
</protein>
<evidence type="ECO:0000259" key="3">
    <source>
        <dbReference type="Pfam" id="PF01764"/>
    </source>
</evidence>